<reference evidence="4" key="1">
    <citation type="submission" date="2017-05" db="EMBL/GenBank/DDBJ databases">
        <authorList>
            <person name="Barney B.M."/>
        </authorList>
    </citation>
    <scope>NUCLEOTIDE SEQUENCE [LARGE SCALE GENOMIC DNA]</scope>
    <source>
        <strain evidence="4">PSBB022</strain>
    </source>
</reference>
<evidence type="ECO:0000313" key="4">
    <source>
        <dbReference type="Proteomes" id="UP000216101"/>
    </source>
</evidence>
<sequence>MGVDEMADDKILDKIKKCLALAKSSNANEAQTALRQARKLMELHNIEFADVQASVVTESSRLISAKPPTWAWKLAHVSAGAFGCEFIGVETWKGVQFRFIGIDSYPELSSYAFDVLSRQLKKARTEYVGSLTRCKLSTKRRRGDEFADAWVNSVYRLIADFAGADEEVVMQIEAYKTKTYPDLTTTPMKPRKRNARDVDARYAGHRAAKSASLHKAMGADQRTAIEHRG</sequence>
<dbReference type="AlphaFoldDB" id="A0A266Q4P7"/>
<dbReference type="PIRSF" id="PIRSF028111">
    <property type="entry name" value="UCP028111"/>
    <property type="match status" value="1"/>
</dbReference>
<evidence type="ECO:0000313" key="3">
    <source>
        <dbReference type="EMBL" id="OZY84854.1"/>
    </source>
</evidence>
<evidence type="ECO:0000259" key="1">
    <source>
        <dbReference type="Pfam" id="PF10979"/>
    </source>
</evidence>
<accession>A0A266Q4P7</accession>
<dbReference type="InterPro" id="IPR055592">
    <property type="entry name" value="DUF7168"/>
</dbReference>
<comment type="caution">
    <text evidence="3">The sequence shown here is derived from an EMBL/GenBank/DDBJ whole genome shotgun (WGS) entry which is preliminary data.</text>
</comment>
<name>A0A266Q4P7_9GAMM</name>
<gene>
    <name evidence="3" type="ORF">CBP51_16975</name>
</gene>
<dbReference type="Pfam" id="PF10979">
    <property type="entry name" value="DUF2786"/>
    <property type="match status" value="1"/>
</dbReference>
<protein>
    <submittedName>
        <fullName evidence="3">Uncharacterized protein</fullName>
    </submittedName>
</protein>
<feature type="domain" description="DUF2786" evidence="1">
    <location>
        <begin position="10"/>
        <end position="47"/>
    </location>
</feature>
<dbReference type="Pfam" id="PF23771">
    <property type="entry name" value="DUF7168"/>
    <property type="match status" value="1"/>
</dbReference>
<evidence type="ECO:0000259" key="2">
    <source>
        <dbReference type="Pfam" id="PF23771"/>
    </source>
</evidence>
<dbReference type="Proteomes" id="UP000216101">
    <property type="component" value="Unassembled WGS sequence"/>
</dbReference>
<organism evidence="3 4">
    <name type="scientific">Cellvibrio mixtus</name>
    <dbReference type="NCBI Taxonomy" id="39650"/>
    <lineage>
        <taxon>Bacteria</taxon>
        <taxon>Pseudomonadati</taxon>
        <taxon>Pseudomonadota</taxon>
        <taxon>Gammaproteobacteria</taxon>
        <taxon>Cellvibrionales</taxon>
        <taxon>Cellvibrionaceae</taxon>
        <taxon>Cellvibrio</taxon>
    </lineage>
</organism>
<dbReference type="InterPro" id="IPR016868">
    <property type="entry name" value="Phage_B3_Orf5"/>
</dbReference>
<dbReference type="RefSeq" id="WP_094985848.1">
    <property type="nucleotide sequence ID" value="NZ_NHNI01000002.1"/>
</dbReference>
<keyword evidence="4" id="KW-1185">Reference proteome</keyword>
<feature type="domain" description="DUF7168" evidence="2">
    <location>
        <begin position="52"/>
        <end position="186"/>
    </location>
</feature>
<dbReference type="EMBL" id="NHNI01000002">
    <property type="protein sequence ID" value="OZY84854.1"/>
    <property type="molecule type" value="Genomic_DNA"/>
</dbReference>
<proteinExistence type="predicted"/>
<dbReference type="InterPro" id="IPR024498">
    <property type="entry name" value="DUF2786"/>
</dbReference>